<evidence type="ECO:0000313" key="3">
    <source>
        <dbReference type="Proteomes" id="UP001251085"/>
    </source>
</evidence>
<dbReference type="Proteomes" id="UP001251085">
    <property type="component" value="Unassembled WGS sequence"/>
</dbReference>
<organism evidence="2 3">
    <name type="scientific">Paracoccus broussonetiae</name>
    <dbReference type="NCBI Taxonomy" id="3075834"/>
    <lineage>
        <taxon>Bacteria</taxon>
        <taxon>Pseudomonadati</taxon>
        <taxon>Pseudomonadota</taxon>
        <taxon>Alphaproteobacteria</taxon>
        <taxon>Rhodobacterales</taxon>
        <taxon>Paracoccaceae</taxon>
        <taxon>Paracoccus</taxon>
    </lineage>
</organism>
<gene>
    <name evidence="2" type="ORF">RM190_09725</name>
</gene>
<reference evidence="3" key="1">
    <citation type="submission" date="2023-07" db="EMBL/GenBank/DDBJ databases">
        <title>Characterization of two Paracoccaceae strains isolated from Phycosphere and proposal of Xinfangfangia lacusdiani sp. nov.</title>
        <authorList>
            <person name="Deng Y."/>
            <person name="Zhang Y.Q."/>
        </authorList>
    </citation>
    <scope>NUCLEOTIDE SEQUENCE [LARGE SCALE GENOMIC DNA]</scope>
    <source>
        <strain evidence="3">CPCC 101403</strain>
    </source>
</reference>
<evidence type="ECO:0000256" key="1">
    <source>
        <dbReference type="SAM" id="MobiDB-lite"/>
    </source>
</evidence>
<accession>A0ABU3EDE0</accession>
<comment type="caution">
    <text evidence="2">The sequence shown here is derived from an EMBL/GenBank/DDBJ whole genome shotgun (WGS) entry which is preliminary data.</text>
</comment>
<protein>
    <submittedName>
        <fullName evidence="2">Excinuclease ABC subunit A</fullName>
    </submittedName>
</protein>
<proteinExistence type="predicted"/>
<keyword evidence="3" id="KW-1185">Reference proteome</keyword>
<name>A0ABU3EDE0_9RHOB</name>
<feature type="region of interest" description="Disordered" evidence="1">
    <location>
        <begin position="1"/>
        <end position="30"/>
    </location>
</feature>
<feature type="compositionally biased region" description="Basic residues" evidence="1">
    <location>
        <begin position="13"/>
        <end position="25"/>
    </location>
</feature>
<evidence type="ECO:0000313" key="2">
    <source>
        <dbReference type="EMBL" id="MDT1062136.1"/>
    </source>
</evidence>
<sequence length="97" mass="11737">MAKKGNGCYPPGHARRHDRHHRDHRDHRDYRDYRALRVGDRYAPADYRRVLADPNRYELERRSNWNYYQDDNQIYRVDNHTNKVLGVISLMQALSGR</sequence>
<dbReference type="EMBL" id="JAVRQI010000006">
    <property type="protein sequence ID" value="MDT1062136.1"/>
    <property type="molecule type" value="Genomic_DNA"/>
</dbReference>